<dbReference type="Proteomes" id="UP000284431">
    <property type="component" value="Unassembled WGS sequence"/>
</dbReference>
<evidence type="ECO:0000313" key="13">
    <source>
        <dbReference type="Proteomes" id="UP000475905"/>
    </source>
</evidence>
<reference evidence="10 11" key="2">
    <citation type="submission" date="2018-08" db="EMBL/GenBank/DDBJ databases">
        <title>A genome reference for cultivated species of the human gut microbiota.</title>
        <authorList>
            <person name="Zou Y."/>
            <person name="Xue W."/>
            <person name="Luo G."/>
        </authorList>
    </citation>
    <scope>NUCLEOTIDE SEQUENCE [LARGE SCALE GENOMIC DNA]</scope>
    <source>
        <strain evidence="6 10">AF24-29LB</strain>
        <strain evidence="7 11">OF02-6LB</strain>
    </source>
</reference>
<gene>
    <name evidence="6" type="ORF">DWY26_03560</name>
    <name evidence="7" type="ORF">DXA49_18325</name>
    <name evidence="1" type="ORF">ERS852494_00920</name>
    <name evidence="2" type="ORF">ERS852558_00914</name>
    <name evidence="5" type="ORF">F2Y31_05650</name>
    <name evidence="4" type="ORF">F2Y35_12520</name>
    <name evidence="3" type="ORF">F2Y36_12495</name>
</gene>
<dbReference type="Proteomes" id="UP000095725">
    <property type="component" value="Unassembled WGS sequence"/>
</dbReference>
<dbReference type="Proteomes" id="UP000368418">
    <property type="component" value="Unassembled WGS sequence"/>
</dbReference>
<evidence type="ECO:0000313" key="10">
    <source>
        <dbReference type="Proteomes" id="UP000284205"/>
    </source>
</evidence>
<dbReference type="AlphaFoldDB" id="A0A174QQN0"/>
<proteinExistence type="predicted"/>
<evidence type="ECO:0000313" key="2">
    <source>
        <dbReference type="EMBL" id="CUP74261.1"/>
    </source>
</evidence>
<evidence type="ECO:0000313" key="3">
    <source>
        <dbReference type="EMBL" id="KAA5462713.1"/>
    </source>
</evidence>
<sequence>MKQKRNYTLTEQEENKIVNQIYNKKILLIKKLLETCHLTVMDLCVHLNIDTSTFHRWFQPNPCIISALKYTQVCVFFGQYIKEKKIPLTKEIIKLIEETEPFSIFLLSAS</sequence>
<dbReference type="EMBL" id="VVYF01000011">
    <property type="protein sequence ID" value="KAA5491363.1"/>
    <property type="molecule type" value="Genomic_DNA"/>
</dbReference>
<evidence type="ECO:0000313" key="1">
    <source>
        <dbReference type="EMBL" id="CUO85908.1"/>
    </source>
</evidence>
<dbReference type="EMBL" id="CZBL01000002">
    <property type="protein sequence ID" value="CUP74261.1"/>
    <property type="molecule type" value="Genomic_DNA"/>
</dbReference>
<dbReference type="KEGG" id="bcac:CGC64_11530"/>
<dbReference type="EMBL" id="VVYP01000015">
    <property type="protein sequence ID" value="KAA5462713.1"/>
    <property type="molecule type" value="Genomic_DNA"/>
</dbReference>
<dbReference type="RefSeq" id="WP_005676364.1">
    <property type="nucleotide sequence ID" value="NZ_JADMRX010000001.1"/>
</dbReference>
<dbReference type="STRING" id="47678.ERS852494_00920"/>
<evidence type="ECO:0000313" key="5">
    <source>
        <dbReference type="EMBL" id="KAA5501624.1"/>
    </source>
</evidence>
<dbReference type="Proteomes" id="UP000284205">
    <property type="component" value="Unassembled WGS sequence"/>
</dbReference>
<dbReference type="Proteomes" id="UP000491168">
    <property type="component" value="Unassembled WGS sequence"/>
</dbReference>
<evidence type="ECO:0000313" key="12">
    <source>
        <dbReference type="Proteomes" id="UP000368418"/>
    </source>
</evidence>
<protein>
    <submittedName>
        <fullName evidence="2">Uncharacterized protein</fullName>
    </submittedName>
</protein>
<organism evidence="2 9">
    <name type="scientific">Bacteroides caccae</name>
    <dbReference type="NCBI Taxonomy" id="47678"/>
    <lineage>
        <taxon>Bacteria</taxon>
        <taxon>Pseudomonadati</taxon>
        <taxon>Bacteroidota</taxon>
        <taxon>Bacteroidia</taxon>
        <taxon>Bacteroidales</taxon>
        <taxon>Bacteroidaceae</taxon>
        <taxon>Bacteroides</taxon>
    </lineage>
</organism>
<reference evidence="8 9" key="1">
    <citation type="submission" date="2015-09" db="EMBL/GenBank/DDBJ databases">
        <authorList>
            <consortium name="Pathogen Informatics"/>
        </authorList>
    </citation>
    <scope>NUCLEOTIDE SEQUENCE [LARGE SCALE GENOMIC DNA]</scope>
    <source>
        <strain evidence="1 8">2789STDY5834880</strain>
        <strain evidence="2 9">2789STDY5834946</strain>
    </source>
</reference>
<evidence type="ECO:0000313" key="11">
    <source>
        <dbReference type="Proteomes" id="UP000284431"/>
    </source>
</evidence>
<dbReference type="EMBL" id="VVYD01000003">
    <property type="protein sequence ID" value="KAA5501624.1"/>
    <property type="molecule type" value="Genomic_DNA"/>
</dbReference>
<dbReference type="EMBL" id="QSCS01000034">
    <property type="protein sequence ID" value="RGY22925.1"/>
    <property type="molecule type" value="Genomic_DNA"/>
</dbReference>
<evidence type="ECO:0000313" key="7">
    <source>
        <dbReference type="EMBL" id="RGY22925.1"/>
    </source>
</evidence>
<evidence type="ECO:0000313" key="8">
    <source>
        <dbReference type="Proteomes" id="UP000095657"/>
    </source>
</evidence>
<name>A0A174QQN0_9BACE</name>
<dbReference type="EMBL" id="CZAI01000002">
    <property type="protein sequence ID" value="CUO85908.1"/>
    <property type="molecule type" value="Genomic_DNA"/>
</dbReference>
<dbReference type="EMBL" id="QRUO01000002">
    <property type="protein sequence ID" value="RGR73838.1"/>
    <property type="molecule type" value="Genomic_DNA"/>
</dbReference>
<evidence type="ECO:0000313" key="14">
    <source>
        <dbReference type="Proteomes" id="UP000491168"/>
    </source>
</evidence>
<evidence type="ECO:0000313" key="4">
    <source>
        <dbReference type="EMBL" id="KAA5491363.1"/>
    </source>
</evidence>
<dbReference type="Proteomes" id="UP000475905">
    <property type="component" value="Unassembled WGS sequence"/>
</dbReference>
<reference evidence="12 13" key="3">
    <citation type="journal article" date="2019" name="Nat. Med.">
        <title>A library of human gut bacterial isolates paired with longitudinal multiomics data enables mechanistic microbiome research.</title>
        <authorList>
            <person name="Poyet M."/>
            <person name="Groussin M."/>
            <person name="Gibbons S.M."/>
            <person name="Avila-Pacheco J."/>
            <person name="Jiang X."/>
            <person name="Kearney S.M."/>
            <person name="Perrotta A.R."/>
            <person name="Berdy B."/>
            <person name="Zhao S."/>
            <person name="Lieberman T.D."/>
            <person name="Swanson P.K."/>
            <person name="Smith M."/>
            <person name="Roesemann S."/>
            <person name="Alexander J.E."/>
            <person name="Rich S.A."/>
            <person name="Livny J."/>
            <person name="Vlamakis H."/>
            <person name="Clish C."/>
            <person name="Bullock K."/>
            <person name="Deik A."/>
            <person name="Scott J."/>
            <person name="Pierce K.A."/>
            <person name="Xavier R.J."/>
            <person name="Alm E.J."/>
        </authorList>
    </citation>
    <scope>NUCLEOTIDE SEQUENCE [LARGE SCALE GENOMIC DNA]</scope>
    <source>
        <strain evidence="5 12">BIOML-A19</strain>
        <strain evidence="4 14">BIOML-A21</strain>
        <strain evidence="3 13">BIOML-A31</strain>
    </source>
</reference>
<accession>A0A174QQN0</accession>
<evidence type="ECO:0000313" key="6">
    <source>
        <dbReference type="EMBL" id="RGR73838.1"/>
    </source>
</evidence>
<dbReference type="Proteomes" id="UP000095657">
    <property type="component" value="Unassembled WGS sequence"/>
</dbReference>
<evidence type="ECO:0000313" key="9">
    <source>
        <dbReference type="Proteomes" id="UP000095725"/>
    </source>
</evidence>